<proteinExistence type="predicted"/>
<comment type="caution">
    <text evidence="1">The sequence shown here is derived from an EMBL/GenBank/DDBJ whole genome shotgun (WGS) entry which is preliminary data.</text>
</comment>
<dbReference type="Proteomes" id="UP001064048">
    <property type="component" value="Chromosome 30"/>
</dbReference>
<name>A0ACC0K5C5_CHOFU</name>
<gene>
    <name evidence="1" type="ORF">MSG28_016096</name>
</gene>
<protein>
    <submittedName>
        <fullName evidence="1">Uncharacterized protein</fullName>
    </submittedName>
</protein>
<keyword evidence="2" id="KW-1185">Reference proteome</keyword>
<accession>A0ACC0K5C5</accession>
<evidence type="ECO:0000313" key="2">
    <source>
        <dbReference type="Proteomes" id="UP001064048"/>
    </source>
</evidence>
<dbReference type="EMBL" id="CM046130">
    <property type="protein sequence ID" value="KAI8431607.1"/>
    <property type="molecule type" value="Genomic_DNA"/>
</dbReference>
<evidence type="ECO:0000313" key="1">
    <source>
        <dbReference type="EMBL" id="KAI8431607.1"/>
    </source>
</evidence>
<reference evidence="1 2" key="1">
    <citation type="journal article" date="2022" name="Genome Biol. Evol.">
        <title>The Spruce Budworm Genome: Reconstructing the Evolutionary History of Antifreeze Proteins.</title>
        <authorList>
            <person name="Beliveau C."/>
            <person name="Gagne P."/>
            <person name="Picq S."/>
            <person name="Vernygora O."/>
            <person name="Keeling C.I."/>
            <person name="Pinkney K."/>
            <person name="Doucet D."/>
            <person name="Wen F."/>
            <person name="Johnston J.S."/>
            <person name="Maaroufi H."/>
            <person name="Boyle B."/>
            <person name="Laroche J."/>
            <person name="Dewar K."/>
            <person name="Juretic N."/>
            <person name="Blackburn G."/>
            <person name="Nisole A."/>
            <person name="Brunet B."/>
            <person name="Brandao M."/>
            <person name="Lumley L."/>
            <person name="Duan J."/>
            <person name="Quan G."/>
            <person name="Lucarotti C.J."/>
            <person name="Roe A.D."/>
            <person name="Sperling F.A.H."/>
            <person name="Levesque R.C."/>
            <person name="Cusson M."/>
        </authorList>
    </citation>
    <scope>NUCLEOTIDE SEQUENCE [LARGE SCALE GENOMIC DNA]</scope>
    <source>
        <strain evidence="1">Glfc:IPQL:Cfum</strain>
    </source>
</reference>
<sequence>MRRIKKHKIKEENLASSSSKNRVSEEHDLAYFIHDRVELMHQVFSVLKSKEIKSFAPECVRRLPTDDLQELCLEELLGISSKRLCAILDGAEPPSDTESSSQSLEHLETISLDSISSDEEILSQGSKKKKKHRHAKKKRRRKSKGSESEDKQKDAGDSRAARAGLTAEPAVEAASSDNEVEIKEEPAEVVEISSDEEKPDRTSTMNSNEVTVSKNTDPQTVTKKINNLVITVPQSKPTRKIRLKRQKPPESVAKDNNTTNNEEDKQAETAAVPIVSSNTDNRSKTVAKENNDPAGTAEAKTKVKKSKKKKKKIIHKEGSDQDEITLQLSDSEKMDLLEDLDAKNLDNVTSSDSSSDDDHQEKVKQQEEKVEGDTSTNKNENTERADSELVCENKKGTETEETNKDTEIRGFISNDNNDTVEMNDLPVIVDEVKESSETEKVTNEEPSKVDDKPDIIDAKCDEIVESTKERNEENMADEKVKSDGEISDRESSEVEASDVQQEIVCISDDEGKKRKKRRKIKSPIIVQMTIDDDDDDVYEILEISDDSSCYEVEGVSVLSKEPTAEEIEAFSARMDEIEIDREQTVITNETKSTNLNETCDVENVSWKDRSDRGEPASVIETVNENKISLTPVLSQLEQDLNSPSHLRITINTEDKKIEIEQVKVILVYKGRGEPELDSTEESSFKTQLPQITEFTIKNVTVDGVEDKKEGDDKNVKDFEAGVAFDVSNILDKSQVEKRSDADDKEKMKHQNEDAKESEADDAEEILMREIGNLSINENDNNLEEISSLDGIILPTEEDKGYETSLTMTLTDSFKLHQMRYSRSHAWEWTFHYITEGGSGAFRTLAAKFLSRQVAYEFYNKIKECVLTLKSRGDALRLTWRRVLLSQDTKVSLVYKCHACGLCFDRPEILLDIHLSKCSPDMKIVKTKCACGLVFDQYNFTHHCQVHRQYTALDVKKIVVRDEKNLDVSGMKEVFMEEMGDYETTGEDSVRNDQIHRQATMLNVKYIVVRDEGILDISGMIQEFVEDDEINVTENIKAAFMKTVDQSLVFNPVPKYNITQNVDEEKINNHEIICTTEEYNNAEKEDKAKYVIAENQNTLHEIHSSNEEIIGSQENNTDRSQAVSSNALKEVIVSTKSMNKEHFEVHDELTKKNDADMGPSHIDKKVGKTILTTEEQQHRNSDTDVIEPEKKISYITEKTPAEDENLENITNENKHEEKITHDKIVTTAVNTIDHSPDTEGKEIVNSIINAQKINVTINNSIDNKDTKHLIEENKTNEIQEPFNNA</sequence>
<organism evidence="1 2">
    <name type="scientific">Choristoneura fumiferana</name>
    <name type="common">Spruce budworm moth</name>
    <name type="synonym">Archips fumiferana</name>
    <dbReference type="NCBI Taxonomy" id="7141"/>
    <lineage>
        <taxon>Eukaryota</taxon>
        <taxon>Metazoa</taxon>
        <taxon>Ecdysozoa</taxon>
        <taxon>Arthropoda</taxon>
        <taxon>Hexapoda</taxon>
        <taxon>Insecta</taxon>
        <taxon>Pterygota</taxon>
        <taxon>Neoptera</taxon>
        <taxon>Endopterygota</taxon>
        <taxon>Lepidoptera</taxon>
        <taxon>Glossata</taxon>
        <taxon>Ditrysia</taxon>
        <taxon>Tortricoidea</taxon>
        <taxon>Tortricidae</taxon>
        <taxon>Tortricinae</taxon>
        <taxon>Choristoneura</taxon>
    </lineage>
</organism>
<feature type="non-terminal residue" evidence="1">
    <location>
        <position position="1284"/>
    </location>
</feature>